<reference evidence="2" key="1">
    <citation type="submission" date="2023-07" db="EMBL/GenBank/DDBJ databases">
        <title>Chromosome-level Genome Assembly of Striped Snakehead (Channa striata).</title>
        <authorList>
            <person name="Liu H."/>
        </authorList>
    </citation>
    <scope>NUCLEOTIDE SEQUENCE</scope>
    <source>
        <strain evidence="2">Gz</strain>
        <tissue evidence="2">Muscle</tissue>
    </source>
</reference>
<dbReference type="AlphaFoldDB" id="A0AA88M3N0"/>
<proteinExistence type="predicted"/>
<name>A0AA88M3N0_CHASR</name>
<comment type="caution">
    <text evidence="2">The sequence shown here is derived from an EMBL/GenBank/DDBJ whole genome shotgun (WGS) entry which is preliminary data.</text>
</comment>
<feature type="region of interest" description="Disordered" evidence="1">
    <location>
        <begin position="91"/>
        <end position="124"/>
    </location>
</feature>
<dbReference type="InterPro" id="IPR046341">
    <property type="entry name" value="SET_dom_sf"/>
</dbReference>
<accession>A0AA88M3N0</accession>
<dbReference type="EMBL" id="JAUPFM010000014">
    <property type="protein sequence ID" value="KAK2829936.1"/>
    <property type="molecule type" value="Genomic_DNA"/>
</dbReference>
<dbReference type="Proteomes" id="UP001187415">
    <property type="component" value="Unassembled WGS sequence"/>
</dbReference>
<protein>
    <submittedName>
        <fullName evidence="2">Uncharacterized protein</fullName>
    </submittedName>
</protein>
<evidence type="ECO:0000313" key="2">
    <source>
        <dbReference type="EMBL" id="KAK2829936.1"/>
    </source>
</evidence>
<feature type="compositionally biased region" description="Polar residues" evidence="1">
    <location>
        <begin position="112"/>
        <end position="124"/>
    </location>
</feature>
<evidence type="ECO:0000313" key="3">
    <source>
        <dbReference type="Proteomes" id="UP001187415"/>
    </source>
</evidence>
<sequence>MKRQEERKYEKDLAGDGGGLGRGGLKTLEVMRAMRTYSVIATRAFVMGAVIYDYHGELVTAEEGRKILKVQQMKWDTFTFHIWQPAVVHQRTDTSMSMPPNHGDNGAKMNHSKNNLNVNPNTAK</sequence>
<gene>
    <name evidence="2" type="ORF">Q5P01_017867</name>
</gene>
<keyword evidence="3" id="KW-1185">Reference proteome</keyword>
<organism evidence="2 3">
    <name type="scientific">Channa striata</name>
    <name type="common">Snakehead murrel</name>
    <name type="synonym">Ophicephalus striatus</name>
    <dbReference type="NCBI Taxonomy" id="64152"/>
    <lineage>
        <taxon>Eukaryota</taxon>
        <taxon>Metazoa</taxon>
        <taxon>Chordata</taxon>
        <taxon>Craniata</taxon>
        <taxon>Vertebrata</taxon>
        <taxon>Euteleostomi</taxon>
        <taxon>Actinopterygii</taxon>
        <taxon>Neopterygii</taxon>
        <taxon>Teleostei</taxon>
        <taxon>Neoteleostei</taxon>
        <taxon>Acanthomorphata</taxon>
        <taxon>Anabantaria</taxon>
        <taxon>Anabantiformes</taxon>
        <taxon>Channoidei</taxon>
        <taxon>Channidae</taxon>
        <taxon>Channa</taxon>
    </lineage>
</organism>
<dbReference type="SUPFAM" id="SSF82199">
    <property type="entry name" value="SET domain"/>
    <property type="match status" value="1"/>
</dbReference>
<evidence type="ECO:0000256" key="1">
    <source>
        <dbReference type="SAM" id="MobiDB-lite"/>
    </source>
</evidence>
<dbReference type="Gene3D" id="2.170.270.10">
    <property type="entry name" value="SET domain"/>
    <property type="match status" value="1"/>
</dbReference>